<protein>
    <submittedName>
        <fullName evidence="3">Putative oxidoreductase YcjS</fullName>
    </submittedName>
</protein>
<accession>A0A0A1MRE4</accession>
<dbReference type="Pfam" id="PF22725">
    <property type="entry name" value="GFO_IDH_MocA_C3"/>
    <property type="match status" value="1"/>
</dbReference>
<dbReference type="STRING" id="545501.BN997_02046"/>
<sequence length="338" mass="37897">MIVGIIGCGSITRFRHAPEYRANPSVKEIVFYDRNPERAEEMKQLFGGRTASSLEALLQDSTVDAISDCSSNEAHYIHTTKALQAGKHVLCEKPIAATVEQAEKMVRTAKETGKLLMVDHNQRFTKAHQKAREILRAKELGEILSFQTTFGHSGPEDWGATKSKETWFFKKDRSHSGAAGDLGIHKLDLLFYLLDDDITNLHSYTATLDKTDENGQPIEVNDNVVCILKTAGGSIGTATFSWTYYGEENNSTTIYCQEGIMKIYQDKHYPLLIAKKNGENIYYALEGIQTNTNQTNSGVIDAFIHCIQEEKKPIVSGEDALKSLRLLEEILQQNEERM</sequence>
<dbReference type="InterPro" id="IPR055170">
    <property type="entry name" value="GFO_IDH_MocA-like_dom"/>
</dbReference>
<dbReference type="Pfam" id="PF01408">
    <property type="entry name" value="GFO_IDH_MocA"/>
    <property type="match status" value="1"/>
</dbReference>
<dbReference type="SUPFAM" id="SSF55347">
    <property type="entry name" value="Glyceraldehyde-3-phosphate dehydrogenase-like, C-terminal domain"/>
    <property type="match status" value="1"/>
</dbReference>
<gene>
    <name evidence="3" type="primary">ycjS_3</name>
    <name evidence="3" type="ORF">BN997_02046</name>
</gene>
<dbReference type="Proteomes" id="UP000040453">
    <property type="component" value="Unassembled WGS sequence"/>
</dbReference>
<evidence type="ECO:0000259" key="2">
    <source>
        <dbReference type="Pfam" id="PF22725"/>
    </source>
</evidence>
<dbReference type="Gene3D" id="3.40.50.720">
    <property type="entry name" value="NAD(P)-binding Rossmann-like Domain"/>
    <property type="match status" value="1"/>
</dbReference>
<feature type="domain" description="GFO/IDH/MocA-like oxidoreductase" evidence="2">
    <location>
        <begin position="128"/>
        <end position="261"/>
    </location>
</feature>
<name>A0A0A1MRE4_9BACI</name>
<reference evidence="3 4" key="1">
    <citation type="submission" date="2014-11" db="EMBL/GenBank/DDBJ databases">
        <authorList>
            <person name="Urmite Genomes Urmite Genomes"/>
        </authorList>
    </citation>
    <scope>NUCLEOTIDE SEQUENCE [LARGE SCALE GENOMIC DNA]</scope>
    <source>
        <strain evidence="3 4">Oc5</strain>
    </source>
</reference>
<organism evidence="3 4">
    <name type="scientific">Oceanobacillus oncorhynchi</name>
    <dbReference type="NCBI Taxonomy" id="545501"/>
    <lineage>
        <taxon>Bacteria</taxon>
        <taxon>Bacillati</taxon>
        <taxon>Bacillota</taxon>
        <taxon>Bacilli</taxon>
        <taxon>Bacillales</taxon>
        <taxon>Bacillaceae</taxon>
        <taxon>Oceanobacillus</taxon>
    </lineage>
</organism>
<dbReference type="InterPro" id="IPR000683">
    <property type="entry name" value="Gfo/Idh/MocA-like_OxRdtase_N"/>
</dbReference>
<dbReference type="Gene3D" id="3.30.360.10">
    <property type="entry name" value="Dihydrodipicolinate Reductase, domain 2"/>
    <property type="match status" value="1"/>
</dbReference>
<keyword evidence="4" id="KW-1185">Reference proteome</keyword>
<dbReference type="EMBL" id="CDGG01000001">
    <property type="protein sequence ID" value="CEI82187.1"/>
    <property type="molecule type" value="Genomic_DNA"/>
</dbReference>
<dbReference type="InterPro" id="IPR036291">
    <property type="entry name" value="NAD(P)-bd_dom_sf"/>
</dbReference>
<feature type="domain" description="Gfo/Idh/MocA-like oxidoreductase N-terminal" evidence="1">
    <location>
        <begin position="3"/>
        <end position="120"/>
    </location>
</feature>
<evidence type="ECO:0000259" key="1">
    <source>
        <dbReference type="Pfam" id="PF01408"/>
    </source>
</evidence>
<evidence type="ECO:0000313" key="4">
    <source>
        <dbReference type="Proteomes" id="UP000040453"/>
    </source>
</evidence>
<dbReference type="PANTHER" id="PTHR43708:SF8">
    <property type="entry name" value="OXIDOREDUCTASE"/>
    <property type="match status" value="1"/>
</dbReference>
<dbReference type="InterPro" id="IPR051317">
    <property type="entry name" value="Gfo/Idh/MocA_oxidoreduct"/>
</dbReference>
<dbReference type="PANTHER" id="PTHR43708">
    <property type="entry name" value="CONSERVED EXPRESSED OXIDOREDUCTASE (EUROFUNG)"/>
    <property type="match status" value="1"/>
</dbReference>
<proteinExistence type="predicted"/>
<evidence type="ECO:0000313" key="3">
    <source>
        <dbReference type="EMBL" id="CEI82187.1"/>
    </source>
</evidence>
<dbReference type="SUPFAM" id="SSF51735">
    <property type="entry name" value="NAD(P)-binding Rossmann-fold domains"/>
    <property type="match status" value="1"/>
</dbReference>
<dbReference type="RefSeq" id="WP_042531834.1">
    <property type="nucleotide sequence ID" value="NZ_CDGG01000001.1"/>
</dbReference>
<dbReference type="GO" id="GO:0000166">
    <property type="term" value="F:nucleotide binding"/>
    <property type="evidence" value="ECO:0007669"/>
    <property type="project" value="InterPro"/>
</dbReference>
<dbReference type="AlphaFoldDB" id="A0A0A1MRE4"/>